<evidence type="ECO:0000259" key="9">
    <source>
        <dbReference type="SMART" id="SM01166"/>
    </source>
</evidence>
<keyword evidence="2 6" id="KW-0853">WD repeat</keyword>
<evidence type="ECO:0000313" key="10">
    <source>
        <dbReference type="EMBL" id="KIO07536.1"/>
    </source>
</evidence>
<dbReference type="SUPFAM" id="SSF50978">
    <property type="entry name" value="WD40 repeat-like"/>
    <property type="match status" value="1"/>
</dbReference>
<dbReference type="InterPro" id="IPR015943">
    <property type="entry name" value="WD40/YVTN_repeat-like_dom_sf"/>
</dbReference>
<feature type="repeat" description="WD" evidence="6">
    <location>
        <begin position="143"/>
        <end position="185"/>
    </location>
</feature>
<dbReference type="SMART" id="SM01167">
    <property type="entry name" value="DUF1900"/>
    <property type="match status" value="1"/>
</dbReference>
<dbReference type="InterPro" id="IPR015505">
    <property type="entry name" value="Coronin"/>
</dbReference>
<dbReference type="InterPro" id="IPR019775">
    <property type="entry name" value="WD40_repeat_CS"/>
</dbReference>
<dbReference type="SMART" id="SM00320">
    <property type="entry name" value="WD40"/>
    <property type="match status" value="5"/>
</dbReference>
<dbReference type="Proteomes" id="UP000054217">
    <property type="component" value="Unassembled WGS sequence"/>
</dbReference>
<dbReference type="STRING" id="870435.A0A0C3PGM4"/>
<keyword evidence="3 7" id="KW-0677">Repeat</keyword>
<dbReference type="GO" id="GO:0007015">
    <property type="term" value="P:actin filament organization"/>
    <property type="evidence" value="ECO:0007669"/>
    <property type="project" value="TreeGrafter"/>
</dbReference>
<dbReference type="FunFam" id="2.130.10.10:FF:000502">
    <property type="entry name" value="Coronin"/>
    <property type="match status" value="1"/>
</dbReference>
<reference evidence="11" key="2">
    <citation type="submission" date="2015-01" db="EMBL/GenBank/DDBJ databases">
        <title>Evolutionary Origins and Diversification of the Mycorrhizal Mutualists.</title>
        <authorList>
            <consortium name="DOE Joint Genome Institute"/>
            <consortium name="Mycorrhizal Genomics Consortium"/>
            <person name="Kohler A."/>
            <person name="Kuo A."/>
            <person name="Nagy L.G."/>
            <person name="Floudas D."/>
            <person name="Copeland A."/>
            <person name="Barry K.W."/>
            <person name="Cichocki N."/>
            <person name="Veneault-Fourrey C."/>
            <person name="LaButti K."/>
            <person name="Lindquist E.A."/>
            <person name="Lipzen A."/>
            <person name="Lundell T."/>
            <person name="Morin E."/>
            <person name="Murat C."/>
            <person name="Riley R."/>
            <person name="Ohm R."/>
            <person name="Sun H."/>
            <person name="Tunlid A."/>
            <person name="Henrissat B."/>
            <person name="Grigoriev I.V."/>
            <person name="Hibbett D.S."/>
            <person name="Martin F."/>
        </authorList>
    </citation>
    <scope>NUCLEOTIDE SEQUENCE [LARGE SCALE GENOMIC DNA]</scope>
    <source>
        <strain evidence="11">Marx 270</strain>
    </source>
</reference>
<protein>
    <recommendedName>
        <fullName evidence="7">Coronin</fullName>
    </recommendedName>
</protein>
<organism evidence="10 11">
    <name type="scientific">Pisolithus tinctorius Marx 270</name>
    <dbReference type="NCBI Taxonomy" id="870435"/>
    <lineage>
        <taxon>Eukaryota</taxon>
        <taxon>Fungi</taxon>
        <taxon>Dikarya</taxon>
        <taxon>Basidiomycota</taxon>
        <taxon>Agaricomycotina</taxon>
        <taxon>Agaricomycetes</taxon>
        <taxon>Agaricomycetidae</taxon>
        <taxon>Boletales</taxon>
        <taxon>Sclerodermatineae</taxon>
        <taxon>Pisolithaceae</taxon>
        <taxon>Pisolithus</taxon>
    </lineage>
</organism>
<dbReference type="InterPro" id="IPR001680">
    <property type="entry name" value="WD40_rpt"/>
</dbReference>
<dbReference type="InterPro" id="IPR036322">
    <property type="entry name" value="WD40_repeat_dom_sf"/>
</dbReference>
<proteinExistence type="inferred from homology"/>
<evidence type="ECO:0000256" key="4">
    <source>
        <dbReference type="ARBA" id="ARBA00023054"/>
    </source>
</evidence>
<comment type="similarity">
    <text evidence="1 7">Belongs to the WD repeat coronin family.</text>
</comment>
<evidence type="ECO:0000256" key="6">
    <source>
        <dbReference type="PROSITE-ProRule" id="PRU00221"/>
    </source>
</evidence>
<name>A0A0C3PGM4_PISTI</name>
<dbReference type="PROSITE" id="PS50082">
    <property type="entry name" value="WD_REPEATS_2"/>
    <property type="match status" value="2"/>
</dbReference>
<dbReference type="FunCoup" id="A0A0C3PGM4">
    <property type="interactions" value="104"/>
</dbReference>
<keyword evidence="5" id="KW-0009">Actin-binding</keyword>
<accession>A0A0C3PGM4</accession>
<feature type="coiled-coil region" evidence="8">
    <location>
        <begin position="486"/>
        <end position="531"/>
    </location>
</feature>
<dbReference type="Pfam" id="PF16300">
    <property type="entry name" value="WD40_4"/>
    <property type="match status" value="1"/>
</dbReference>
<dbReference type="PROSITE" id="PS50294">
    <property type="entry name" value="WD_REPEATS_REGION"/>
    <property type="match status" value="1"/>
</dbReference>
<dbReference type="PANTHER" id="PTHR10856:SF0">
    <property type="entry name" value="CORONIN"/>
    <property type="match status" value="1"/>
</dbReference>
<dbReference type="EMBL" id="KN831959">
    <property type="protein sequence ID" value="KIO07536.1"/>
    <property type="molecule type" value="Genomic_DNA"/>
</dbReference>
<dbReference type="Gene3D" id="2.130.10.10">
    <property type="entry name" value="YVTN repeat-like/Quinoprotein amine dehydrogenase"/>
    <property type="match status" value="1"/>
</dbReference>
<dbReference type="Pfam" id="PF08953">
    <property type="entry name" value="DUF1899"/>
    <property type="match status" value="1"/>
</dbReference>
<evidence type="ECO:0000256" key="1">
    <source>
        <dbReference type="ARBA" id="ARBA00009482"/>
    </source>
</evidence>
<dbReference type="OrthoDB" id="1850764at2759"/>
<reference evidence="10 11" key="1">
    <citation type="submission" date="2014-04" db="EMBL/GenBank/DDBJ databases">
        <authorList>
            <consortium name="DOE Joint Genome Institute"/>
            <person name="Kuo A."/>
            <person name="Kohler A."/>
            <person name="Costa M.D."/>
            <person name="Nagy L.G."/>
            <person name="Floudas D."/>
            <person name="Copeland A."/>
            <person name="Barry K.W."/>
            <person name="Cichocki N."/>
            <person name="Veneault-Fourrey C."/>
            <person name="LaButti K."/>
            <person name="Lindquist E.A."/>
            <person name="Lipzen A."/>
            <person name="Lundell T."/>
            <person name="Morin E."/>
            <person name="Murat C."/>
            <person name="Sun H."/>
            <person name="Tunlid A."/>
            <person name="Henrissat B."/>
            <person name="Grigoriev I.V."/>
            <person name="Hibbett D.S."/>
            <person name="Martin F."/>
            <person name="Nordberg H.P."/>
            <person name="Cantor M.N."/>
            <person name="Hua S.X."/>
        </authorList>
    </citation>
    <scope>NUCLEOTIDE SEQUENCE [LARGE SCALE GENOMIC DNA]</scope>
    <source>
        <strain evidence="10 11">Marx 270</strain>
    </source>
</reference>
<sequence length="535" mass="58072">MSRFVRASKYRHVFGQAGKREYGYDNVKVSNSAWDTNLISASTRYISINWSASGGGAFAILPLPSPFGQALHDLPSKLPDIIPLARTHTAPVLDTAWSLANDTLVASASEDGTCLLWKVPDGLFDGWNLDEWEPRDLEPVARVDVSPRKVGQVLWHPTATNVLATASGDHCVKLWDLADPARPRATLTGHGDMIQSLTFNATGSIIATTCRDRKLRLFDARASAEPMRVTDGHGGIKGARVVWMGDMDRIATTGFSKMSDRQVGIWETGGLGSVKTLTLDQSAGVVMPFWSDNGILFLAGKGDGNIRYYEYESDTLYALAEHKTGEPQRGMCFLPRRALDVSECEIARAFKVTNNSVEPIAFIVPRRSDSFQSDIYPPAPSSEPSLTAAEFFAGKTAPVNLVSLENGAVFASDNVPSHVPPPVAIVRTLVPMAPVPEPVITNPPPPVTPTVTKSASLPPIIPPQVVSSSPIQSESLPTDSQHVPSADEINTALQQEVNRLNDELREARQKIRNLELQVEGLRVNARKVAQALMEA</sequence>
<dbReference type="InParanoid" id="A0A0C3PGM4"/>
<dbReference type="AlphaFoldDB" id="A0A0C3PGM4"/>
<keyword evidence="11" id="KW-1185">Reference proteome</keyword>
<evidence type="ECO:0000256" key="7">
    <source>
        <dbReference type="RuleBase" id="RU280818"/>
    </source>
</evidence>
<dbReference type="HOGENOM" id="CLU_026859_3_2_1"/>
<gene>
    <name evidence="10" type="ORF">M404DRAFT_997718</name>
</gene>
<evidence type="ECO:0000313" key="11">
    <source>
        <dbReference type="Proteomes" id="UP000054217"/>
    </source>
</evidence>
<dbReference type="PROSITE" id="PS00678">
    <property type="entry name" value="WD_REPEATS_1"/>
    <property type="match status" value="1"/>
</dbReference>
<evidence type="ECO:0000256" key="3">
    <source>
        <dbReference type="ARBA" id="ARBA00022737"/>
    </source>
</evidence>
<evidence type="ECO:0000256" key="5">
    <source>
        <dbReference type="ARBA" id="ARBA00023203"/>
    </source>
</evidence>
<dbReference type="GO" id="GO:0051015">
    <property type="term" value="F:actin filament binding"/>
    <property type="evidence" value="ECO:0007669"/>
    <property type="project" value="TreeGrafter"/>
</dbReference>
<dbReference type="SMART" id="SM01166">
    <property type="entry name" value="DUF1899"/>
    <property type="match status" value="1"/>
</dbReference>
<feature type="domain" description="DUF1899" evidence="9">
    <location>
        <begin position="3"/>
        <end position="67"/>
    </location>
</feature>
<dbReference type="InterPro" id="IPR015048">
    <property type="entry name" value="DUF1899"/>
</dbReference>
<feature type="repeat" description="WD" evidence="6">
    <location>
        <begin position="187"/>
        <end position="228"/>
    </location>
</feature>
<evidence type="ECO:0000256" key="8">
    <source>
        <dbReference type="SAM" id="Coils"/>
    </source>
</evidence>
<dbReference type="Pfam" id="PF00400">
    <property type="entry name" value="WD40"/>
    <property type="match status" value="3"/>
</dbReference>
<keyword evidence="4 8" id="KW-0175">Coiled coil</keyword>
<evidence type="ECO:0000256" key="2">
    <source>
        <dbReference type="ARBA" id="ARBA00022574"/>
    </source>
</evidence>
<dbReference type="PANTHER" id="PTHR10856">
    <property type="entry name" value="CORONIN"/>
    <property type="match status" value="1"/>
</dbReference>